<evidence type="ECO:0000313" key="2">
    <source>
        <dbReference type="Proteomes" id="UP001499951"/>
    </source>
</evidence>
<name>A0ABP3Q704_9PROT</name>
<keyword evidence="2" id="KW-1185">Reference proteome</keyword>
<organism evidence="1 2">
    <name type="scientific">Rhizomicrobium electricum</name>
    <dbReference type="NCBI Taxonomy" id="480070"/>
    <lineage>
        <taxon>Bacteria</taxon>
        <taxon>Pseudomonadati</taxon>
        <taxon>Pseudomonadota</taxon>
        <taxon>Alphaproteobacteria</taxon>
        <taxon>Micropepsales</taxon>
        <taxon>Micropepsaceae</taxon>
        <taxon>Rhizomicrobium</taxon>
    </lineage>
</organism>
<comment type="caution">
    <text evidence="1">The sequence shown here is derived from an EMBL/GenBank/DDBJ whole genome shotgun (WGS) entry which is preliminary data.</text>
</comment>
<gene>
    <name evidence="1" type="ORF">GCM10008942_33270</name>
</gene>
<dbReference type="Proteomes" id="UP001499951">
    <property type="component" value="Unassembled WGS sequence"/>
</dbReference>
<sequence>MSVVEQQVGQFIALPGRAQARGSQARYGRFVRRITQSFTHKDFLLTDRTVRSSYVFDSFSPFRTVRAMTGMSLVKGILESIVR</sequence>
<accession>A0ABP3Q704</accession>
<protein>
    <submittedName>
        <fullName evidence="1">Uncharacterized protein</fullName>
    </submittedName>
</protein>
<dbReference type="EMBL" id="BAAADD010000009">
    <property type="protein sequence ID" value="GAA0581730.1"/>
    <property type="molecule type" value="Genomic_DNA"/>
</dbReference>
<evidence type="ECO:0000313" key="1">
    <source>
        <dbReference type="EMBL" id="GAA0581730.1"/>
    </source>
</evidence>
<reference evidence="2" key="1">
    <citation type="journal article" date="2019" name="Int. J. Syst. Evol. Microbiol.">
        <title>The Global Catalogue of Microorganisms (GCM) 10K type strain sequencing project: providing services to taxonomists for standard genome sequencing and annotation.</title>
        <authorList>
            <consortium name="The Broad Institute Genomics Platform"/>
            <consortium name="The Broad Institute Genome Sequencing Center for Infectious Disease"/>
            <person name="Wu L."/>
            <person name="Ma J."/>
        </authorList>
    </citation>
    <scope>NUCLEOTIDE SEQUENCE [LARGE SCALE GENOMIC DNA]</scope>
    <source>
        <strain evidence="2">JCM 15089</strain>
    </source>
</reference>
<proteinExistence type="predicted"/>